<keyword evidence="1" id="KW-0472">Membrane</keyword>
<gene>
    <name evidence="2" type="ORF">C2G38_2142472</name>
</gene>
<dbReference type="EMBL" id="QKWP01000589">
    <property type="protein sequence ID" value="RIB17705.1"/>
    <property type="molecule type" value="Genomic_DNA"/>
</dbReference>
<keyword evidence="3" id="KW-1185">Reference proteome</keyword>
<dbReference type="AlphaFoldDB" id="A0A397V5K4"/>
<sequence>MHFTCQKTMQPKILTGLVIKVATKTSVLESLPVEFVAFGVVALMSTLLWCFGVVDFGVVDFGFVAALVFRRRFWCFNCGSFVVGFAWFSTSFCGVRISADFVVRYIFWILLVGLRRRVVVTFVAQGVC</sequence>
<feature type="transmembrane region" description="Helical" evidence="1">
    <location>
        <begin position="36"/>
        <end position="69"/>
    </location>
</feature>
<evidence type="ECO:0000313" key="2">
    <source>
        <dbReference type="EMBL" id="RIB17705.1"/>
    </source>
</evidence>
<keyword evidence="1" id="KW-1133">Transmembrane helix</keyword>
<protein>
    <recommendedName>
        <fullName evidence="4">Transmembrane protein</fullName>
    </recommendedName>
</protein>
<feature type="transmembrane region" description="Helical" evidence="1">
    <location>
        <begin position="81"/>
        <end position="99"/>
    </location>
</feature>
<keyword evidence="1" id="KW-0812">Transmembrane</keyword>
<comment type="caution">
    <text evidence="2">The sequence shown here is derived from an EMBL/GenBank/DDBJ whole genome shotgun (WGS) entry which is preliminary data.</text>
</comment>
<name>A0A397V5K4_9GLOM</name>
<accession>A0A397V5K4</accession>
<dbReference type="Proteomes" id="UP000266673">
    <property type="component" value="Unassembled WGS sequence"/>
</dbReference>
<evidence type="ECO:0000313" key="3">
    <source>
        <dbReference type="Proteomes" id="UP000266673"/>
    </source>
</evidence>
<organism evidence="2 3">
    <name type="scientific">Gigaspora rosea</name>
    <dbReference type="NCBI Taxonomy" id="44941"/>
    <lineage>
        <taxon>Eukaryota</taxon>
        <taxon>Fungi</taxon>
        <taxon>Fungi incertae sedis</taxon>
        <taxon>Mucoromycota</taxon>
        <taxon>Glomeromycotina</taxon>
        <taxon>Glomeromycetes</taxon>
        <taxon>Diversisporales</taxon>
        <taxon>Gigasporaceae</taxon>
        <taxon>Gigaspora</taxon>
    </lineage>
</organism>
<evidence type="ECO:0008006" key="4">
    <source>
        <dbReference type="Google" id="ProtNLM"/>
    </source>
</evidence>
<proteinExistence type="predicted"/>
<evidence type="ECO:0000256" key="1">
    <source>
        <dbReference type="SAM" id="Phobius"/>
    </source>
</evidence>
<reference evidence="2 3" key="1">
    <citation type="submission" date="2018-06" db="EMBL/GenBank/DDBJ databases">
        <title>Comparative genomics reveals the genomic features of Rhizophagus irregularis, R. cerebriforme, R. diaphanum and Gigaspora rosea, and their symbiotic lifestyle signature.</title>
        <authorList>
            <person name="Morin E."/>
            <person name="San Clemente H."/>
            <person name="Chen E.C.H."/>
            <person name="De La Providencia I."/>
            <person name="Hainaut M."/>
            <person name="Kuo A."/>
            <person name="Kohler A."/>
            <person name="Murat C."/>
            <person name="Tang N."/>
            <person name="Roy S."/>
            <person name="Loubradou J."/>
            <person name="Henrissat B."/>
            <person name="Grigoriev I.V."/>
            <person name="Corradi N."/>
            <person name="Roux C."/>
            <person name="Martin F.M."/>
        </authorList>
    </citation>
    <scope>NUCLEOTIDE SEQUENCE [LARGE SCALE GENOMIC DNA]</scope>
    <source>
        <strain evidence="2 3">DAOM 194757</strain>
    </source>
</reference>